<comment type="caution">
    <text evidence="1">The sequence shown here is derived from an EMBL/GenBank/DDBJ whole genome shotgun (WGS) entry which is preliminary data.</text>
</comment>
<keyword evidence="2" id="KW-1185">Reference proteome</keyword>
<reference evidence="2" key="1">
    <citation type="journal article" date="2018" name="Proc. Natl. Acad. Sci. U.S.A.">
        <title>Linking secondary metabolites to gene clusters through genome sequencing of six diverse Aspergillus species.</title>
        <authorList>
            <person name="Kaerboelling I."/>
            <person name="Vesth T.C."/>
            <person name="Frisvad J.C."/>
            <person name="Nybo J.L."/>
            <person name="Theobald S."/>
            <person name="Kuo A."/>
            <person name="Bowyer P."/>
            <person name="Matsuda Y."/>
            <person name="Mondo S."/>
            <person name="Lyhne E.K."/>
            <person name="Kogle M.E."/>
            <person name="Clum A."/>
            <person name="Lipzen A."/>
            <person name="Salamov A."/>
            <person name="Ngan C.Y."/>
            <person name="Daum C."/>
            <person name="Chiniquy J."/>
            <person name="Barry K."/>
            <person name="LaButti K."/>
            <person name="Haridas S."/>
            <person name="Simmons B.A."/>
            <person name="Magnuson J.K."/>
            <person name="Mortensen U.H."/>
            <person name="Larsen T.O."/>
            <person name="Grigoriev I.V."/>
            <person name="Baker S.E."/>
            <person name="Andersen M.R."/>
        </authorList>
    </citation>
    <scope>NUCLEOTIDE SEQUENCE [LARGE SCALE GENOMIC DNA]</scope>
    <source>
        <strain evidence="2">IBT 16806</strain>
    </source>
</reference>
<name>A0A2I1C2H7_ASPN1</name>
<organism evidence="1 2">
    <name type="scientific">Aspergillus novofumigatus (strain IBT 16806)</name>
    <dbReference type="NCBI Taxonomy" id="1392255"/>
    <lineage>
        <taxon>Eukaryota</taxon>
        <taxon>Fungi</taxon>
        <taxon>Dikarya</taxon>
        <taxon>Ascomycota</taxon>
        <taxon>Pezizomycotina</taxon>
        <taxon>Eurotiomycetes</taxon>
        <taxon>Eurotiomycetidae</taxon>
        <taxon>Eurotiales</taxon>
        <taxon>Aspergillaceae</taxon>
        <taxon>Aspergillus</taxon>
        <taxon>Aspergillus subgen. Fumigati</taxon>
    </lineage>
</organism>
<proteinExistence type="predicted"/>
<dbReference type="VEuPathDB" id="FungiDB:P174DRAFT_453081"/>
<sequence length="127" mass="14023">MKVGDRNPHQNYRCKKLSCTILLSGSQQSKSYTISWTASASAARWISGGFSVIESWTTGNTYSCNGGLHETICVRSNTAHTAYTIRDTMWNRYMGYAPDNHGPDYVMISPNIDNKGGLPEPGREILG</sequence>
<dbReference type="AlphaFoldDB" id="A0A2I1C2H7"/>
<dbReference type="RefSeq" id="XP_024680417.1">
    <property type="nucleotide sequence ID" value="XM_024829131.1"/>
</dbReference>
<dbReference type="Proteomes" id="UP000234474">
    <property type="component" value="Unassembled WGS sequence"/>
</dbReference>
<dbReference type="OMA" id="HETICVR"/>
<dbReference type="EMBL" id="MSZS01000006">
    <property type="protein sequence ID" value="PKX91822.1"/>
    <property type="molecule type" value="Genomic_DNA"/>
</dbReference>
<gene>
    <name evidence="1" type="ORF">P174DRAFT_453081</name>
</gene>
<dbReference type="GeneID" id="36536457"/>
<evidence type="ECO:0000313" key="1">
    <source>
        <dbReference type="EMBL" id="PKX91822.1"/>
    </source>
</evidence>
<protein>
    <submittedName>
        <fullName evidence="1">Uncharacterized protein</fullName>
    </submittedName>
</protein>
<dbReference type="OrthoDB" id="3641682at2759"/>
<accession>A0A2I1C2H7</accession>
<evidence type="ECO:0000313" key="2">
    <source>
        <dbReference type="Proteomes" id="UP000234474"/>
    </source>
</evidence>